<dbReference type="InterPro" id="IPR036390">
    <property type="entry name" value="WH_DNA-bd_sf"/>
</dbReference>
<dbReference type="PROSITE" id="PS00519">
    <property type="entry name" value="HTH_ASNC_1"/>
    <property type="match status" value="1"/>
</dbReference>
<evidence type="ECO:0000313" key="5">
    <source>
        <dbReference type="EMBL" id="MBD0415521.1"/>
    </source>
</evidence>
<sequence>MTVRRRRDGDLDSVDRRILSVLRDDGRLTINDLAERVGLSPSPCWSRVRRLEASGVIERYAALIDHAALGLRDIVFVEIMLEKHDEKVLDRFSEALQRIPEVIEANLVSGEYDYLVKVAVADTADYERFLRERLYKLEGIRHTRSTFSIRAIKRTTSVDPLQVG</sequence>
<dbReference type="SUPFAM" id="SSF46785">
    <property type="entry name" value="Winged helix' DNA-binding domain"/>
    <property type="match status" value="1"/>
</dbReference>
<reference evidence="5" key="1">
    <citation type="submission" date="2020-09" db="EMBL/GenBank/DDBJ databases">
        <title>Genome seq and assembly of Tianweitania sp.</title>
        <authorList>
            <person name="Chhetri G."/>
        </authorList>
    </citation>
    <scope>NUCLEOTIDE SEQUENCE</scope>
    <source>
        <strain evidence="5">Rool2</strain>
    </source>
</reference>
<name>A0A8J6PKZ8_9HYPH</name>
<dbReference type="Pfam" id="PF01037">
    <property type="entry name" value="AsnC_trans_reg"/>
    <property type="match status" value="1"/>
</dbReference>
<dbReference type="PANTHER" id="PTHR30154">
    <property type="entry name" value="LEUCINE-RESPONSIVE REGULATORY PROTEIN"/>
    <property type="match status" value="1"/>
</dbReference>
<evidence type="ECO:0000313" key="6">
    <source>
        <dbReference type="Proteomes" id="UP000643405"/>
    </source>
</evidence>
<evidence type="ECO:0000256" key="1">
    <source>
        <dbReference type="ARBA" id="ARBA00023015"/>
    </source>
</evidence>
<dbReference type="InterPro" id="IPR019887">
    <property type="entry name" value="Tscrpt_reg_AsnC/Lrp_C"/>
</dbReference>
<dbReference type="CDD" id="cd00090">
    <property type="entry name" value="HTH_ARSR"/>
    <property type="match status" value="1"/>
</dbReference>
<dbReference type="GO" id="GO:0043565">
    <property type="term" value="F:sequence-specific DNA binding"/>
    <property type="evidence" value="ECO:0007669"/>
    <property type="project" value="InterPro"/>
</dbReference>
<protein>
    <submittedName>
        <fullName evidence="5">Lrp/AsnC family transcriptional regulator</fullName>
    </submittedName>
</protein>
<dbReference type="InterPro" id="IPR019888">
    <property type="entry name" value="Tscrpt_reg_AsnC-like"/>
</dbReference>
<evidence type="ECO:0000256" key="3">
    <source>
        <dbReference type="ARBA" id="ARBA00023163"/>
    </source>
</evidence>
<dbReference type="GO" id="GO:0043200">
    <property type="term" value="P:response to amino acid"/>
    <property type="evidence" value="ECO:0007669"/>
    <property type="project" value="TreeGrafter"/>
</dbReference>
<dbReference type="InterPro" id="IPR011008">
    <property type="entry name" value="Dimeric_a/b-barrel"/>
</dbReference>
<gene>
    <name evidence="5" type="ORF">ICI42_12700</name>
</gene>
<dbReference type="Gene3D" id="1.10.10.10">
    <property type="entry name" value="Winged helix-like DNA-binding domain superfamily/Winged helix DNA-binding domain"/>
    <property type="match status" value="1"/>
</dbReference>
<comment type="caution">
    <text evidence="5">The sequence shown here is derived from an EMBL/GenBank/DDBJ whole genome shotgun (WGS) entry which is preliminary data.</text>
</comment>
<keyword evidence="2" id="KW-0238">DNA-binding</keyword>
<proteinExistence type="predicted"/>
<dbReference type="FunFam" id="1.10.10.10:FF:000186">
    <property type="entry name" value="AsnC family transcriptional regulator"/>
    <property type="match status" value="1"/>
</dbReference>
<dbReference type="Pfam" id="PF13412">
    <property type="entry name" value="HTH_24"/>
    <property type="match status" value="1"/>
</dbReference>
<keyword evidence="1" id="KW-0805">Transcription regulation</keyword>
<dbReference type="InterPro" id="IPR019885">
    <property type="entry name" value="Tscrpt_reg_HTH_AsnC-type_CS"/>
</dbReference>
<dbReference type="GO" id="GO:0006355">
    <property type="term" value="P:regulation of DNA-templated transcription"/>
    <property type="evidence" value="ECO:0007669"/>
    <property type="project" value="UniProtKB-ARBA"/>
</dbReference>
<evidence type="ECO:0000259" key="4">
    <source>
        <dbReference type="PROSITE" id="PS50956"/>
    </source>
</evidence>
<dbReference type="InterPro" id="IPR036388">
    <property type="entry name" value="WH-like_DNA-bd_sf"/>
</dbReference>
<dbReference type="AlphaFoldDB" id="A0A8J6PKZ8"/>
<dbReference type="InterPro" id="IPR000485">
    <property type="entry name" value="AsnC-type_HTH_dom"/>
</dbReference>
<dbReference type="PRINTS" id="PR00033">
    <property type="entry name" value="HTHASNC"/>
</dbReference>
<dbReference type="GO" id="GO:0005829">
    <property type="term" value="C:cytosol"/>
    <property type="evidence" value="ECO:0007669"/>
    <property type="project" value="TreeGrafter"/>
</dbReference>
<dbReference type="Gene3D" id="3.30.70.920">
    <property type="match status" value="1"/>
</dbReference>
<dbReference type="Proteomes" id="UP000643405">
    <property type="component" value="Unassembled WGS sequence"/>
</dbReference>
<accession>A0A8J6PKZ8</accession>
<organism evidence="5 6">
    <name type="scientific">Oryzicola mucosus</name>
    <dbReference type="NCBI Taxonomy" id="2767425"/>
    <lineage>
        <taxon>Bacteria</taxon>
        <taxon>Pseudomonadati</taxon>
        <taxon>Pseudomonadota</taxon>
        <taxon>Alphaproteobacteria</taxon>
        <taxon>Hyphomicrobiales</taxon>
        <taxon>Phyllobacteriaceae</taxon>
        <taxon>Oryzicola</taxon>
    </lineage>
</organism>
<feature type="domain" description="HTH asnC-type" evidence="4">
    <location>
        <begin position="11"/>
        <end position="72"/>
    </location>
</feature>
<evidence type="ECO:0000256" key="2">
    <source>
        <dbReference type="ARBA" id="ARBA00023125"/>
    </source>
</evidence>
<dbReference type="InterPro" id="IPR011991">
    <property type="entry name" value="ArsR-like_HTH"/>
</dbReference>
<keyword evidence="6" id="KW-1185">Reference proteome</keyword>
<dbReference type="SUPFAM" id="SSF54909">
    <property type="entry name" value="Dimeric alpha+beta barrel"/>
    <property type="match status" value="1"/>
</dbReference>
<dbReference type="PANTHER" id="PTHR30154:SF34">
    <property type="entry name" value="TRANSCRIPTIONAL REGULATOR AZLB"/>
    <property type="match status" value="1"/>
</dbReference>
<dbReference type="PROSITE" id="PS50956">
    <property type="entry name" value="HTH_ASNC_2"/>
    <property type="match status" value="1"/>
</dbReference>
<dbReference type="EMBL" id="JACVVX010000003">
    <property type="protein sequence ID" value="MBD0415521.1"/>
    <property type="molecule type" value="Genomic_DNA"/>
</dbReference>
<keyword evidence="3" id="KW-0804">Transcription</keyword>
<dbReference type="SMART" id="SM00344">
    <property type="entry name" value="HTH_ASNC"/>
    <property type="match status" value="1"/>
</dbReference>